<name>A0A1Y2EMM3_9FUNG</name>
<comment type="caution">
    <text evidence="3">The sequence shown here is derived from an EMBL/GenBank/DDBJ whole genome shotgun (WGS) entry which is preliminary data.</text>
</comment>
<reference evidence="3 4" key="1">
    <citation type="submission" date="2016-08" db="EMBL/GenBank/DDBJ databases">
        <title>A Parts List for Fungal Cellulosomes Revealed by Comparative Genomics.</title>
        <authorList>
            <consortium name="DOE Joint Genome Institute"/>
            <person name="Haitjema C.H."/>
            <person name="Gilmore S.P."/>
            <person name="Henske J.K."/>
            <person name="Solomon K.V."/>
            <person name="De Groot R."/>
            <person name="Kuo A."/>
            <person name="Mondo S.J."/>
            <person name="Salamov A.A."/>
            <person name="Labutti K."/>
            <person name="Zhao Z."/>
            <person name="Chiniquy J."/>
            <person name="Barry K."/>
            <person name="Brewer H.M."/>
            <person name="Purvine S.O."/>
            <person name="Wright A.T."/>
            <person name="Boxma B."/>
            <person name="Van Alen T."/>
            <person name="Hackstein J.H."/>
            <person name="Baker S.E."/>
            <person name="Grigoriev I.V."/>
            <person name="O'Malley M.A."/>
        </authorList>
    </citation>
    <scope>NUCLEOTIDE SEQUENCE [LARGE SCALE GENOMIC DNA]</scope>
    <source>
        <strain evidence="3 4">G1</strain>
    </source>
</reference>
<dbReference type="EMBL" id="MCOG01000037">
    <property type="protein sequence ID" value="ORY72787.1"/>
    <property type="molecule type" value="Genomic_DNA"/>
</dbReference>
<keyword evidence="1" id="KW-0175">Coiled coil</keyword>
<keyword evidence="4" id="KW-1185">Reference proteome</keyword>
<dbReference type="OrthoDB" id="2158148at2759"/>
<organism evidence="3 4">
    <name type="scientific">Neocallimastix californiae</name>
    <dbReference type="NCBI Taxonomy" id="1754190"/>
    <lineage>
        <taxon>Eukaryota</taxon>
        <taxon>Fungi</taxon>
        <taxon>Fungi incertae sedis</taxon>
        <taxon>Chytridiomycota</taxon>
        <taxon>Chytridiomycota incertae sedis</taxon>
        <taxon>Neocallimastigomycetes</taxon>
        <taxon>Neocallimastigales</taxon>
        <taxon>Neocallimastigaceae</taxon>
        <taxon>Neocallimastix</taxon>
    </lineage>
</organism>
<feature type="region of interest" description="Disordered" evidence="2">
    <location>
        <begin position="121"/>
        <end position="141"/>
    </location>
</feature>
<gene>
    <name evidence="3" type="ORF">LY90DRAFT_666896</name>
</gene>
<evidence type="ECO:0000256" key="1">
    <source>
        <dbReference type="SAM" id="Coils"/>
    </source>
</evidence>
<dbReference type="AlphaFoldDB" id="A0A1Y2EMM3"/>
<accession>A0A1Y2EMM3</accession>
<dbReference type="Proteomes" id="UP000193920">
    <property type="component" value="Unassembled WGS sequence"/>
</dbReference>
<evidence type="ECO:0000256" key="2">
    <source>
        <dbReference type="SAM" id="MobiDB-lite"/>
    </source>
</evidence>
<feature type="region of interest" description="Disordered" evidence="2">
    <location>
        <begin position="319"/>
        <end position="351"/>
    </location>
</feature>
<feature type="coiled-coil region" evidence="1">
    <location>
        <begin position="516"/>
        <end position="550"/>
    </location>
</feature>
<feature type="compositionally biased region" description="Low complexity" evidence="2">
    <location>
        <begin position="323"/>
        <end position="351"/>
    </location>
</feature>
<sequence>MKSSKIPKKNWKEKFNYFDADFTMRAMDKIYSAKFYEYVKDEKNKKCIARHLTPLIKEYKICNLINGLLWLTYGWSIQSISKFFKYIFRDWSPDLTALILKHLIQEWPNFKNTKNVDDNLNDSLTTNTNSNSSAENNTSNNTLNEINAEQNNLNNSNDGVQNKIDEKLKVKKTDNHNNLSDFWNKSNIYILLASIIVEESVLCSSLFIKCFTIDWTRSSVTELIKYLDIVLEWNEDFFKEFTKEFISFLKHDLAIVTAKASKINKLNLPYHINLDKGDEHSLSSSTKFQYNSEIEPTNTQSTKYTKYVRSDIIKIDPNKIKKNNNNNESNNNNINNITNSNNVFDNNANNSMNENENIIKKSYSNEFESYSSNSYADTSVSSVNSNNNEYQDGENVIRSDDEEIIHINENGHQYEENKKEMKKEKENIKKDIQCQDGSEGIIGENKEEKIDEEISTIKVIDDDNNNSNSIKNKEKGKGEIINDNTIKEFSEGIINNEDSKDEVETKCEKDDNTLLKTKYEKKLIEKENTINKIKENKKKSQELLNKLVKLYKANLTLTNYKILLTDYHLNSAAIQLNEIKKKISHNETTEKILHEEGTSSSSSSQKISVSNKQPVIIKDRIKHSKSNSNISPITNSSSLKIKTDSTNIPSTTTITNLNSNSQIMRMPVPPSSGSASISSSLHHVRYTHKLNPNNNLKKKE</sequence>
<dbReference type="STRING" id="1754190.A0A1Y2EMM3"/>
<evidence type="ECO:0000313" key="4">
    <source>
        <dbReference type="Proteomes" id="UP000193920"/>
    </source>
</evidence>
<proteinExistence type="predicted"/>
<protein>
    <submittedName>
        <fullName evidence="3">Uncharacterized protein</fullName>
    </submittedName>
</protein>
<evidence type="ECO:0000313" key="3">
    <source>
        <dbReference type="EMBL" id="ORY72787.1"/>
    </source>
</evidence>